<dbReference type="GO" id="GO:0030246">
    <property type="term" value="F:carbohydrate binding"/>
    <property type="evidence" value="ECO:0007669"/>
    <property type="project" value="InterPro"/>
</dbReference>
<gene>
    <name evidence="2" type="ORF">ET33_27955</name>
</gene>
<dbReference type="Proteomes" id="UP000028123">
    <property type="component" value="Unassembled WGS sequence"/>
</dbReference>
<name>A0A081NUJ1_9BACL</name>
<dbReference type="RefSeq" id="WP_036692414.1">
    <property type="nucleotide sequence ID" value="NZ_JNVM01000044.1"/>
</dbReference>
<reference evidence="2 3" key="1">
    <citation type="submission" date="2014-06" db="EMBL/GenBank/DDBJ databases">
        <title>Draft genome sequence of Paenibacillus sp. MSt1.</title>
        <authorList>
            <person name="Aw Y.K."/>
            <person name="Ong K.S."/>
            <person name="Gan H.M."/>
            <person name="Lee S.M."/>
        </authorList>
    </citation>
    <scope>NUCLEOTIDE SEQUENCE [LARGE SCALE GENOMIC DNA]</scope>
    <source>
        <strain evidence="2 3">MSt1</strain>
    </source>
</reference>
<dbReference type="InterPro" id="IPR008979">
    <property type="entry name" value="Galactose-bd-like_sf"/>
</dbReference>
<accession>A0A081NUJ1</accession>
<dbReference type="AlphaFoldDB" id="A0A081NUJ1"/>
<proteinExistence type="predicted"/>
<dbReference type="eggNOG" id="COG3345">
    <property type="taxonomic scope" value="Bacteria"/>
</dbReference>
<dbReference type="Gene3D" id="2.60.120.200">
    <property type="match status" value="1"/>
</dbReference>
<dbReference type="EMBL" id="JNVM01000044">
    <property type="protein sequence ID" value="KEQ22114.1"/>
    <property type="molecule type" value="Genomic_DNA"/>
</dbReference>
<evidence type="ECO:0000313" key="2">
    <source>
        <dbReference type="EMBL" id="KEQ22114.1"/>
    </source>
</evidence>
<dbReference type="CDD" id="cd04081">
    <property type="entry name" value="CBM35_galactosidase-like"/>
    <property type="match status" value="1"/>
</dbReference>
<keyword evidence="3" id="KW-1185">Reference proteome</keyword>
<feature type="domain" description="CBM6" evidence="1">
    <location>
        <begin position="35"/>
        <end position="155"/>
    </location>
</feature>
<dbReference type="Pfam" id="PF16990">
    <property type="entry name" value="CBM_35"/>
    <property type="match status" value="1"/>
</dbReference>
<protein>
    <recommendedName>
        <fullName evidence="1">CBM6 domain-containing protein</fullName>
    </recommendedName>
</protein>
<dbReference type="InterPro" id="IPR005084">
    <property type="entry name" value="CBM6"/>
</dbReference>
<dbReference type="PROSITE" id="PS51175">
    <property type="entry name" value="CBM6"/>
    <property type="match status" value="1"/>
</dbReference>
<dbReference type="SUPFAM" id="SSF49785">
    <property type="entry name" value="Galactose-binding domain-like"/>
    <property type="match status" value="1"/>
</dbReference>
<sequence length="341" mass="38068">MRTKLFHTFLVFCLGVFFLLTVYLASPERVNADSTSYEAENGTMSGTANSVTCTACSGGFKVGHIGSGSTNYVTQNVNVINNGSYNMDIYYLVNGTRDFDISVNGGAGTQKTLSGSSWGTPVKTSVTVQLNAGTNTIKFYNNAANSPDLDRIVITGSTVTAGWTEIPWDTNSYYVQNRTKAPMSERFWIENGVYTTRVYAGEERAEMRWNNWTDQNKDNMWEADVMFEPRTEKTAIMQIKSNTGGEPIYIQATADGSIRNNGDSTNIATNMAGSWFNLKCAFNPATGVGRIWINDVLVKTRQYNTTDREWYFKNGTYNNGISKGNYSEAHFKNLRMYRKDN</sequence>
<organism evidence="2 3">
    <name type="scientific">Paenibacillus tyrfis</name>
    <dbReference type="NCBI Taxonomy" id="1501230"/>
    <lineage>
        <taxon>Bacteria</taxon>
        <taxon>Bacillati</taxon>
        <taxon>Bacillota</taxon>
        <taxon>Bacilli</taxon>
        <taxon>Bacillales</taxon>
        <taxon>Paenibacillaceae</taxon>
        <taxon>Paenibacillus</taxon>
    </lineage>
</organism>
<dbReference type="OrthoDB" id="9807299at2"/>
<evidence type="ECO:0000259" key="1">
    <source>
        <dbReference type="PROSITE" id="PS51175"/>
    </source>
</evidence>
<comment type="caution">
    <text evidence="2">The sequence shown here is derived from an EMBL/GenBank/DDBJ whole genome shotgun (WGS) entry which is preliminary data.</text>
</comment>
<dbReference type="Gene3D" id="2.60.120.260">
    <property type="entry name" value="Galactose-binding domain-like"/>
    <property type="match status" value="1"/>
</dbReference>
<evidence type="ECO:0000313" key="3">
    <source>
        <dbReference type="Proteomes" id="UP000028123"/>
    </source>
</evidence>